<accession>A0A8T1WG56</accession>
<dbReference type="InterPro" id="IPR001807">
    <property type="entry name" value="ClC"/>
</dbReference>
<dbReference type="PANTHER" id="PTHR45720:SF10">
    <property type="entry name" value="CHLORIDE CHANNEL PROTEIN 2"/>
    <property type="match status" value="1"/>
</dbReference>
<comment type="caution">
    <text evidence="3">The sequence shown here is derived from an EMBL/GenBank/DDBJ whole genome shotgun (WGS) entry which is preliminary data.</text>
</comment>
<organism evidence="3 4">
    <name type="scientific">Phytophthora pseudosyringae</name>
    <dbReference type="NCBI Taxonomy" id="221518"/>
    <lineage>
        <taxon>Eukaryota</taxon>
        <taxon>Sar</taxon>
        <taxon>Stramenopiles</taxon>
        <taxon>Oomycota</taxon>
        <taxon>Peronosporomycetes</taxon>
        <taxon>Peronosporales</taxon>
        <taxon>Peronosporaceae</taxon>
        <taxon>Phytophthora</taxon>
    </lineage>
</organism>
<sequence length="718" mass="78116">MHEAGIKKASFRSEWTSKLFTKPVRWRALGRELLRKEGRLTLLLVTLGISASLVDDIIDLVVLGLNRTRKEFLQRAIPSDSLYAEYAAWSAFTIVVATASVKWTAVFDPMAAGSGIPEMKSIISYERREDASRSLRARTLVSKIGGLALALGSGVSVGKEGPFVHTSSIIAHRLMKHVKCFRRIYDNDFMRRHVYDAACAVGVTTTFRAPIGGALFAIEVTSTVFMVSNYWRAFVASISALLAREAAHMVQRDWVAAYHAMFATHFVAESFAFAEIVAFTVLAVLTGLLGALYASTATAFRLQWNAWATNKSAVLTSLVLLFPLAALLCLPIGMTRLSFGDILADLTGTDSALPDRWHADLSLSVLMVLPLSGLIRLVVTAMSFSLPVPSGDFLPTFIAGATFGRYYGEVLRLAFPGAGIVPGGYALAGGAGFVASTTNTASVAVIALEFTGQFVYTIPLILSTLIASGVGCAFRVSVYDSVIAKKGFRHMRTRDLQDLKARDVMLLRFPVLTLEMATTQLEHVIKIDPTLTLPLVENLDSMVFIGCVPRRTVEQFIQDAELGQGTQLHSALQMPQQEDDTQRTATQSPAKDDKTATFVLPTDIHQAAGVVEPTAAPFSHDDSSLLAASDPLTSAEEATNAAVRQLIDSTALQVDPDTSLQKVHLLFEMIKCSSIWVTRRGRLVGLLHRQNLHARITELKQRDGMTVCPSLPGRRPPS</sequence>
<evidence type="ECO:0000313" key="3">
    <source>
        <dbReference type="EMBL" id="KAG7393132.1"/>
    </source>
</evidence>
<keyword evidence="2" id="KW-1133">Transmembrane helix</keyword>
<evidence type="ECO:0000313" key="4">
    <source>
        <dbReference type="Proteomes" id="UP000694044"/>
    </source>
</evidence>
<gene>
    <name evidence="3" type="primary">CLH-4_8</name>
    <name evidence="3" type="ORF">PHYPSEUDO_012468</name>
</gene>
<feature type="transmembrane region" description="Helical" evidence="2">
    <location>
        <begin position="454"/>
        <end position="476"/>
    </location>
</feature>
<keyword evidence="4" id="KW-1185">Reference proteome</keyword>
<evidence type="ECO:0000256" key="2">
    <source>
        <dbReference type="SAM" id="Phobius"/>
    </source>
</evidence>
<dbReference type="Pfam" id="PF00654">
    <property type="entry name" value="Voltage_CLC"/>
    <property type="match status" value="1"/>
</dbReference>
<proteinExistence type="predicted"/>
<dbReference type="EMBL" id="JAGDFM010000006">
    <property type="protein sequence ID" value="KAG7393132.1"/>
    <property type="molecule type" value="Genomic_DNA"/>
</dbReference>
<feature type="transmembrane region" description="Helical" evidence="2">
    <location>
        <begin position="413"/>
        <end position="434"/>
    </location>
</feature>
<evidence type="ECO:0000256" key="1">
    <source>
        <dbReference type="SAM" id="MobiDB-lite"/>
    </source>
</evidence>
<feature type="region of interest" description="Disordered" evidence="1">
    <location>
        <begin position="567"/>
        <end position="595"/>
    </location>
</feature>
<feature type="transmembrane region" description="Helical" evidence="2">
    <location>
        <begin position="279"/>
        <end position="300"/>
    </location>
</feature>
<reference evidence="3" key="1">
    <citation type="submission" date="2021-02" db="EMBL/GenBank/DDBJ databases">
        <authorList>
            <person name="Palmer J.M."/>
        </authorList>
    </citation>
    <scope>NUCLEOTIDE SEQUENCE</scope>
    <source>
        <strain evidence="3">SCRP734</strain>
    </source>
</reference>
<name>A0A8T1WG56_9STRA</name>
<dbReference type="Proteomes" id="UP000694044">
    <property type="component" value="Unassembled WGS sequence"/>
</dbReference>
<feature type="compositionally biased region" description="Polar residues" evidence="1">
    <location>
        <begin position="567"/>
        <end position="576"/>
    </location>
</feature>
<feature type="transmembrane region" description="Helical" evidence="2">
    <location>
        <begin position="361"/>
        <end position="379"/>
    </location>
</feature>
<dbReference type="GO" id="GO:0016020">
    <property type="term" value="C:membrane"/>
    <property type="evidence" value="ECO:0007669"/>
    <property type="project" value="InterPro"/>
</dbReference>
<dbReference type="InterPro" id="IPR050970">
    <property type="entry name" value="Cl_channel_volt-gated"/>
</dbReference>
<dbReference type="OrthoDB" id="4564at2759"/>
<dbReference type="PANTHER" id="PTHR45720">
    <property type="entry name" value="CHLORIDE CHANNEL PROTEIN 2"/>
    <property type="match status" value="1"/>
</dbReference>
<keyword evidence="2" id="KW-0812">Transmembrane</keyword>
<protein>
    <submittedName>
        <fullName evidence="3">Dipeptidyl peptidase 2</fullName>
    </submittedName>
</protein>
<keyword evidence="2" id="KW-0472">Membrane</keyword>
<feature type="transmembrane region" description="Helical" evidence="2">
    <location>
        <begin position="312"/>
        <end position="334"/>
    </location>
</feature>
<dbReference type="AlphaFoldDB" id="A0A8T1WG56"/>
<dbReference type="GO" id="GO:0005247">
    <property type="term" value="F:voltage-gated chloride channel activity"/>
    <property type="evidence" value="ECO:0007669"/>
    <property type="project" value="TreeGrafter"/>
</dbReference>